<dbReference type="InterPro" id="IPR010428">
    <property type="entry name" value="Zincin_1"/>
</dbReference>
<reference evidence="3" key="1">
    <citation type="journal article" date="2019" name="Int. J. Syst. Evol. Microbiol.">
        <title>The Global Catalogue of Microorganisms (GCM) 10K type strain sequencing project: providing services to taxonomists for standard genome sequencing and annotation.</title>
        <authorList>
            <consortium name="The Broad Institute Genomics Platform"/>
            <consortium name="The Broad Institute Genome Sequencing Center for Infectious Disease"/>
            <person name="Wu L."/>
            <person name="Ma J."/>
        </authorList>
    </citation>
    <scope>NUCLEOTIDE SEQUENCE [LARGE SCALE GENOMIC DNA]</scope>
    <source>
        <strain evidence="3">JCM 15591</strain>
    </source>
</reference>
<comment type="caution">
    <text evidence="2">The sequence shown here is derived from an EMBL/GenBank/DDBJ whole genome shotgun (WGS) entry which is preliminary data.</text>
</comment>
<dbReference type="Gene3D" id="3.30.2010.20">
    <property type="match status" value="1"/>
</dbReference>
<sequence>MTRQTPTRGRDRHGRGPRGPLAWPPVPAMVTRAQAFDELVIESAARFDRALGQRYAATEFAVEEVPPSEPAPWEDERLPLGRLFPPAGRLPARIVLYRRPIEARCADPAERPELVRVILAEHVAALLGVAPEDLDSH</sequence>
<proteinExistence type="predicted"/>
<evidence type="ECO:0000313" key="2">
    <source>
        <dbReference type="EMBL" id="GAA1775116.1"/>
    </source>
</evidence>
<dbReference type="RefSeq" id="WP_344068764.1">
    <property type="nucleotide sequence ID" value="NZ_BAAAPN010000103.1"/>
</dbReference>
<organism evidence="2 3">
    <name type="scientific">Nostocoides vanveenii</name>
    <dbReference type="NCBI Taxonomy" id="330835"/>
    <lineage>
        <taxon>Bacteria</taxon>
        <taxon>Bacillati</taxon>
        <taxon>Actinomycetota</taxon>
        <taxon>Actinomycetes</taxon>
        <taxon>Micrococcales</taxon>
        <taxon>Intrasporangiaceae</taxon>
        <taxon>Nostocoides</taxon>
    </lineage>
</organism>
<dbReference type="CDD" id="cd12954">
    <property type="entry name" value="MMP_TTHA0227_like_1"/>
    <property type="match status" value="1"/>
</dbReference>
<name>A0ABP4XAC1_9MICO</name>
<keyword evidence="3" id="KW-1185">Reference proteome</keyword>
<dbReference type="Pfam" id="PF06262">
    <property type="entry name" value="Zincin_1"/>
    <property type="match status" value="1"/>
</dbReference>
<accession>A0ABP4XAC1</accession>
<evidence type="ECO:0000313" key="3">
    <source>
        <dbReference type="Proteomes" id="UP001501475"/>
    </source>
</evidence>
<feature type="region of interest" description="Disordered" evidence="1">
    <location>
        <begin position="1"/>
        <end position="24"/>
    </location>
</feature>
<dbReference type="EMBL" id="BAAAPN010000103">
    <property type="protein sequence ID" value="GAA1775116.1"/>
    <property type="molecule type" value="Genomic_DNA"/>
</dbReference>
<protein>
    <submittedName>
        <fullName evidence="2">Metallopeptidase family protein</fullName>
    </submittedName>
</protein>
<evidence type="ECO:0000256" key="1">
    <source>
        <dbReference type="SAM" id="MobiDB-lite"/>
    </source>
</evidence>
<dbReference type="InterPro" id="IPR038555">
    <property type="entry name" value="Zincin_1_sf"/>
</dbReference>
<dbReference type="SUPFAM" id="SSF55486">
    <property type="entry name" value="Metalloproteases ('zincins'), catalytic domain"/>
    <property type="match status" value="1"/>
</dbReference>
<gene>
    <name evidence="2" type="ORF">GCM10009810_35020</name>
</gene>
<dbReference type="Proteomes" id="UP001501475">
    <property type="component" value="Unassembled WGS sequence"/>
</dbReference>